<organism evidence="1 2">
    <name type="scientific">Turnera subulata</name>
    <dbReference type="NCBI Taxonomy" id="218843"/>
    <lineage>
        <taxon>Eukaryota</taxon>
        <taxon>Viridiplantae</taxon>
        <taxon>Streptophyta</taxon>
        <taxon>Embryophyta</taxon>
        <taxon>Tracheophyta</taxon>
        <taxon>Spermatophyta</taxon>
        <taxon>Magnoliopsida</taxon>
        <taxon>eudicotyledons</taxon>
        <taxon>Gunneridae</taxon>
        <taxon>Pentapetalae</taxon>
        <taxon>rosids</taxon>
        <taxon>fabids</taxon>
        <taxon>Malpighiales</taxon>
        <taxon>Passifloraceae</taxon>
        <taxon>Turnera</taxon>
    </lineage>
</organism>
<dbReference type="Proteomes" id="UP001141552">
    <property type="component" value="Unassembled WGS sequence"/>
</dbReference>
<protein>
    <recommendedName>
        <fullName evidence="3">Fanconi Anaemia group E protein C-terminal domain-containing protein</fullName>
    </recommendedName>
</protein>
<dbReference type="InterPro" id="IPR039685">
    <property type="entry name" value="FANCE"/>
</dbReference>
<accession>A0A9Q0J2L5</accession>
<dbReference type="OrthoDB" id="2449818at2759"/>
<evidence type="ECO:0008006" key="3">
    <source>
        <dbReference type="Google" id="ProtNLM"/>
    </source>
</evidence>
<dbReference type="AlphaFoldDB" id="A0A9Q0J2L5"/>
<name>A0A9Q0J2L5_9ROSI</name>
<dbReference type="PANTHER" id="PTHR32094">
    <property type="entry name" value="FANCONI ANEMIA GROUP E PROTEIN"/>
    <property type="match status" value="1"/>
</dbReference>
<reference evidence="1" key="2">
    <citation type="journal article" date="2023" name="Plants (Basel)">
        <title>Annotation of the Turnera subulata (Passifloraceae) Draft Genome Reveals the S-Locus Evolved after the Divergence of Turneroideae from Passifloroideae in a Stepwise Manner.</title>
        <authorList>
            <person name="Henning P.M."/>
            <person name="Roalson E.H."/>
            <person name="Mir W."/>
            <person name="McCubbin A.G."/>
            <person name="Shore J.S."/>
        </authorList>
    </citation>
    <scope>NUCLEOTIDE SEQUENCE</scope>
    <source>
        <strain evidence="1">F60SS</strain>
    </source>
</reference>
<dbReference type="Gene3D" id="1.25.40.480">
    <property type="match status" value="1"/>
</dbReference>
<dbReference type="EMBL" id="JAKUCV010006904">
    <property type="protein sequence ID" value="KAJ4825450.1"/>
    <property type="molecule type" value="Genomic_DNA"/>
</dbReference>
<proteinExistence type="predicted"/>
<reference evidence="1" key="1">
    <citation type="submission" date="2022-02" db="EMBL/GenBank/DDBJ databases">
        <authorList>
            <person name="Henning P.M."/>
            <person name="McCubbin A.G."/>
            <person name="Shore J.S."/>
        </authorList>
    </citation>
    <scope>NUCLEOTIDE SEQUENCE</scope>
    <source>
        <strain evidence="1">F60SS</strain>
        <tissue evidence="1">Leaves</tissue>
    </source>
</reference>
<evidence type="ECO:0000313" key="1">
    <source>
        <dbReference type="EMBL" id="KAJ4825450.1"/>
    </source>
</evidence>
<keyword evidence="2" id="KW-1185">Reference proteome</keyword>
<dbReference type="GO" id="GO:0043240">
    <property type="term" value="C:Fanconi anaemia nuclear complex"/>
    <property type="evidence" value="ECO:0007669"/>
    <property type="project" value="InterPro"/>
</dbReference>
<comment type="caution">
    <text evidence="1">The sequence shown here is derived from an EMBL/GenBank/DDBJ whole genome shotgun (WGS) entry which is preliminary data.</text>
</comment>
<gene>
    <name evidence="1" type="ORF">Tsubulata_010610</name>
</gene>
<dbReference type="GO" id="GO:0036297">
    <property type="term" value="P:interstrand cross-link repair"/>
    <property type="evidence" value="ECO:0007669"/>
    <property type="project" value="InterPro"/>
</dbReference>
<evidence type="ECO:0000313" key="2">
    <source>
        <dbReference type="Proteomes" id="UP001141552"/>
    </source>
</evidence>
<sequence length="503" mass="55452">MDQWVPLFDIFLHSPTPETQASLWLQQAFNATVSSSSASPPSTTPITTASFLSLLARPIDAISTDAAATKRLMFIQTLPGMVQSRIFSFLALERDRFCKRDLCRLARGVLAGDREVDFWVTRAARHLLDQLSGANYEWISGLSLDSGGEGTCEEFDSVPDWLKDTAASGHEMCLSWLPVSVDDLRSRELFGTGCESEDDLLSQVGDGAGENVKEEDMDKMEIDCDVDAHLGQGIDDLVASLKARVMNFESAPKTEELADEIRKLCLQGVRGGDSLSVLGLIEPWKADDETASVLISCLSKGDEEALDWSSQVLCTIMLPKLLVLQGPASRVLVTALVDYCRLHHTATEYALLFPLIMGKDGINTPICDVVTKIVKECLHPAHVSAFCQKLLCGGEAKERIICLPCHRCLIANELVWTESLFNLFYNILNHNVQLTQDSVDQLVLRISELSQSFSKSLKFGNFLLCFITKCALALRSHKLLLTEAVEQTNTLVTKSTLSKLESL</sequence>
<dbReference type="PANTHER" id="PTHR32094:SF5">
    <property type="entry name" value="FANCONI ANEMIA GROUP E PROTEIN"/>
    <property type="match status" value="1"/>
</dbReference>